<geneLocation type="plasmid" evidence="1">
    <name>unnamed2</name>
</geneLocation>
<dbReference type="EMBL" id="QJOW01000006">
    <property type="protein sequence ID" value="KAB7513233.1"/>
    <property type="molecule type" value="Genomic_DNA"/>
</dbReference>
<dbReference type="AlphaFoldDB" id="A0A5N5U3V2"/>
<evidence type="ECO:0000313" key="2">
    <source>
        <dbReference type="Proteomes" id="UP000326302"/>
    </source>
</evidence>
<organism evidence="1 2">
    <name type="scientific">Halosegnis rubeus</name>
    <dbReference type="NCBI Taxonomy" id="2212850"/>
    <lineage>
        <taxon>Archaea</taxon>
        <taxon>Methanobacteriati</taxon>
        <taxon>Methanobacteriota</taxon>
        <taxon>Stenosarchaea group</taxon>
        <taxon>Halobacteria</taxon>
        <taxon>Halobacteriales</taxon>
        <taxon>Natronomonadaceae</taxon>
        <taxon>Halosegnis</taxon>
    </lineage>
</organism>
<proteinExistence type="predicted"/>
<evidence type="ECO:0000313" key="1">
    <source>
        <dbReference type="EMBL" id="KAB7513233.1"/>
    </source>
</evidence>
<comment type="caution">
    <text evidence="1">The sequence shown here is derived from an EMBL/GenBank/DDBJ whole genome shotgun (WGS) entry which is preliminary data.</text>
</comment>
<dbReference type="Proteomes" id="UP000326302">
    <property type="component" value="Unassembled WGS sequence"/>
</dbReference>
<gene>
    <name evidence="1" type="ORF">DMP03_12650</name>
</gene>
<accession>A0A5N5U3V2</accession>
<protein>
    <submittedName>
        <fullName evidence="1">Uncharacterized protein</fullName>
    </submittedName>
</protein>
<reference evidence="1 2" key="1">
    <citation type="submission" date="2019-10" db="EMBL/GenBank/DDBJ databases">
        <title>Unraveling microbial dark matter from salterns through culturing: the case of the genus Halosegnis.</title>
        <authorList>
            <person name="Duran-Viseras A."/>
            <person name="Andrei A.-S."/>
            <person name="Vera-Gargallo B."/>
            <person name="Ghai R."/>
            <person name="Sanchez-Porro C."/>
            <person name="Ventosa A."/>
        </authorList>
    </citation>
    <scope>NUCLEOTIDE SEQUENCE [LARGE SCALE GENOMIC DNA]</scope>
    <source>
        <strain evidence="1 2">F17-44</strain>
        <plasmid evidence="1">unnamed2</plasmid>
    </source>
</reference>
<sequence length="140" mass="15013">MPPADSSQQQTDDFHSLPPIQCDACESALHSNSGHTLSFLLLDQLTLPLVGCPEHVEQFTSVCGLSTENTAEFIEHRPAGGINCPSCHLAPHNPDQPVVPVQDGAVAILACPEHQAEIVGRFHTGLDMQQQLTASLNTLQ</sequence>
<name>A0A5N5U3V2_9EURY</name>
<keyword evidence="1" id="KW-0614">Plasmid</keyword>